<proteinExistence type="predicted"/>
<feature type="domain" description="Kazal-like" evidence="6">
    <location>
        <begin position="29"/>
        <end position="80"/>
    </location>
</feature>
<evidence type="ECO:0000256" key="2">
    <source>
        <dbReference type="ARBA" id="ARBA00022525"/>
    </source>
</evidence>
<dbReference type="PROSITE" id="PS00282">
    <property type="entry name" value="KAZAL_1"/>
    <property type="match status" value="1"/>
</dbReference>
<evidence type="ECO:0000256" key="1">
    <source>
        <dbReference type="ARBA" id="ARBA00004613"/>
    </source>
</evidence>
<dbReference type="AlphaFoldDB" id="A0A1L8EHJ7"/>
<dbReference type="Gene3D" id="3.30.60.30">
    <property type="match status" value="1"/>
</dbReference>
<dbReference type="InterPro" id="IPR036058">
    <property type="entry name" value="Kazal_dom_sf"/>
</dbReference>
<dbReference type="GO" id="GO:0005576">
    <property type="term" value="C:extracellular region"/>
    <property type="evidence" value="ECO:0007669"/>
    <property type="project" value="UniProtKB-SubCell"/>
</dbReference>
<comment type="subcellular location">
    <subcellularLocation>
        <location evidence="1">Secreted</location>
    </subcellularLocation>
</comment>
<evidence type="ECO:0000256" key="4">
    <source>
        <dbReference type="ARBA" id="ARBA00023157"/>
    </source>
</evidence>
<dbReference type="PANTHER" id="PTHR21312">
    <property type="entry name" value="SERINE PROTEASE INHIBITOR"/>
    <property type="match status" value="1"/>
</dbReference>
<protein>
    <submittedName>
        <fullName evidence="7">Putative pancreatic secretory trypsin inhibitor</fullName>
    </submittedName>
</protein>
<dbReference type="PANTHER" id="PTHR21312:SF28">
    <property type="entry name" value="OVOINHIBITOR-RELATED"/>
    <property type="match status" value="1"/>
</dbReference>
<dbReference type="PROSITE" id="PS51465">
    <property type="entry name" value="KAZAL_2"/>
    <property type="match status" value="1"/>
</dbReference>
<reference evidence="7" key="1">
    <citation type="submission" date="2017-01" db="EMBL/GenBank/DDBJ databases">
        <title>An insight into the sialome and mialome of the horn fly, Haematobia irritans.</title>
        <authorList>
            <person name="Breijo M."/>
            <person name="Boiani M."/>
            <person name="Ures X."/>
            <person name="Rocha S."/>
            <person name="Sequeira M."/>
            <person name="Ribeiro J.M."/>
        </authorList>
    </citation>
    <scope>NUCLEOTIDE SEQUENCE</scope>
</reference>
<name>A0A1L8EHJ7_HAEIR</name>
<dbReference type="CDD" id="cd00104">
    <property type="entry name" value="KAZAL_FS"/>
    <property type="match status" value="1"/>
</dbReference>
<dbReference type="EMBL" id="GFDG01000612">
    <property type="protein sequence ID" value="JAV18187.1"/>
    <property type="molecule type" value="Transcribed_RNA"/>
</dbReference>
<accession>A0A1L8EHJ7</accession>
<dbReference type="Pfam" id="PF00050">
    <property type="entry name" value="Kazal_1"/>
    <property type="match status" value="1"/>
</dbReference>
<organism evidence="7">
    <name type="scientific">Haematobia irritans</name>
    <name type="common">Horn fly</name>
    <name type="synonym">Conops irritans</name>
    <dbReference type="NCBI Taxonomy" id="7368"/>
    <lineage>
        <taxon>Eukaryota</taxon>
        <taxon>Metazoa</taxon>
        <taxon>Ecdysozoa</taxon>
        <taxon>Arthropoda</taxon>
        <taxon>Hexapoda</taxon>
        <taxon>Insecta</taxon>
        <taxon>Pterygota</taxon>
        <taxon>Neoptera</taxon>
        <taxon>Endopterygota</taxon>
        <taxon>Diptera</taxon>
        <taxon>Brachycera</taxon>
        <taxon>Muscomorpha</taxon>
        <taxon>Muscoidea</taxon>
        <taxon>Muscidae</taxon>
        <taxon>Haematobia</taxon>
    </lineage>
</organism>
<evidence type="ECO:0000256" key="3">
    <source>
        <dbReference type="ARBA" id="ARBA00022690"/>
    </source>
</evidence>
<sequence length="80" mass="8614">MKVFVVFTLVLMAILALVSADIRVAADEKEADAPCKCARILDPVCATDSQTYPNSCEFLCAQKKLARKGRSIGLAHAGRC</sequence>
<dbReference type="InterPro" id="IPR002350">
    <property type="entry name" value="Kazal_dom"/>
</dbReference>
<feature type="chain" id="PRO_5012702093" evidence="5">
    <location>
        <begin position="21"/>
        <end position="80"/>
    </location>
</feature>
<keyword evidence="4" id="KW-1015">Disulfide bond</keyword>
<keyword evidence="5" id="KW-0732">Signal</keyword>
<evidence type="ECO:0000256" key="5">
    <source>
        <dbReference type="SAM" id="SignalP"/>
    </source>
</evidence>
<evidence type="ECO:0000259" key="6">
    <source>
        <dbReference type="PROSITE" id="PS51465"/>
    </source>
</evidence>
<evidence type="ECO:0000313" key="7">
    <source>
        <dbReference type="EMBL" id="JAV18187.1"/>
    </source>
</evidence>
<feature type="signal peptide" evidence="5">
    <location>
        <begin position="1"/>
        <end position="20"/>
    </location>
</feature>
<dbReference type="SMART" id="SM00280">
    <property type="entry name" value="KAZAL"/>
    <property type="match status" value="1"/>
</dbReference>
<dbReference type="GO" id="GO:0030414">
    <property type="term" value="F:peptidase inhibitor activity"/>
    <property type="evidence" value="ECO:0007669"/>
    <property type="project" value="UniProtKB-KW"/>
</dbReference>
<dbReference type="SUPFAM" id="SSF100895">
    <property type="entry name" value="Kazal-type serine protease inhibitors"/>
    <property type="match status" value="1"/>
</dbReference>
<keyword evidence="2" id="KW-0964">Secreted</keyword>
<keyword evidence="3" id="KW-0646">Protease inhibitor</keyword>